<accession>A0AAN6UV46</accession>
<dbReference type="InterPro" id="IPR011058">
    <property type="entry name" value="Cyanovirin-N"/>
</dbReference>
<evidence type="ECO:0000313" key="2">
    <source>
        <dbReference type="EMBL" id="KAK4139589.1"/>
    </source>
</evidence>
<dbReference type="Gene3D" id="2.30.60.10">
    <property type="entry name" value="Cyanovirin-N"/>
    <property type="match status" value="1"/>
</dbReference>
<dbReference type="Pfam" id="PF08881">
    <property type="entry name" value="CVNH"/>
    <property type="match status" value="1"/>
</dbReference>
<dbReference type="Proteomes" id="UP001302676">
    <property type="component" value="Unassembled WGS sequence"/>
</dbReference>
<proteinExistence type="predicted"/>
<dbReference type="SMART" id="SM01111">
    <property type="entry name" value="CVNH"/>
    <property type="match status" value="1"/>
</dbReference>
<keyword evidence="3" id="KW-1185">Reference proteome</keyword>
<sequence length="110" mass="12201">MSFSGTAQNIRVDDGHLLRADLQSVDDEWKYAELDLNTVIGNNEGKFEWEGVDFAGSASQISFSLEGDDNVPVLRALLKDSGDVDHPADINLSERIENVDGEFVFKWNAI</sequence>
<gene>
    <name evidence="2" type="ORF">C8A04DRAFT_32915</name>
</gene>
<organism evidence="2 3">
    <name type="scientific">Dichotomopilus funicola</name>
    <dbReference type="NCBI Taxonomy" id="1934379"/>
    <lineage>
        <taxon>Eukaryota</taxon>
        <taxon>Fungi</taxon>
        <taxon>Dikarya</taxon>
        <taxon>Ascomycota</taxon>
        <taxon>Pezizomycotina</taxon>
        <taxon>Sordariomycetes</taxon>
        <taxon>Sordariomycetidae</taxon>
        <taxon>Sordariales</taxon>
        <taxon>Chaetomiaceae</taxon>
        <taxon>Dichotomopilus</taxon>
    </lineage>
</organism>
<dbReference type="EMBL" id="MU853657">
    <property type="protein sequence ID" value="KAK4139589.1"/>
    <property type="molecule type" value="Genomic_DNA"/>
</dbReference>
<dbReference type="PANTHER" id="PTHR42076:SF1">
    <property type="entry name" value="CYANOVIRIN-N DOMAIN-CONTAINING PROTEIN"/>
    <property type="match status" value="1"/>
</dbReference>
<feature type="domain" description="Cyanovirin-N" evidence="1">
    <location>
        <begin position="2"/>
        <end position="105"/>
    </location>
</feature>
<evidence type="ECO:0000313" key="3">
    <source>
        <dbReference type="Proteomes" id="UP001302676"/>
    </source>
</evidence>
<dbReference type="SUPFAM" id="SSF51322">
    <property type="entry name" value="Cyanovirin-N"/>
    <property type="match status" value="1"/>
</dbReference>
<dbReference type="GeneID" id="87818875"/>
<dbReference type="PANTHER" id="PTHR42076">
    <property type="entry name" value="CYANOVIRIN-N HOMOLOG"/>
    <property type="match status" value="1"/>
</dbReference>
<protein>
    <submittedName>
        <fullName evidence="2">Cyanovirin-N</fullName>
    </submittedName>
</protein>
<dbReference type="RefSeq" id="XP_062632960.1">
    <property type="nucleotide sequence ID" value="XM_062782262.1"/>
</dbReference>
<comment type="caution">
    <text evidence="2">The sequence shown here is derived from an EMBL/GenBank/DDBJ whole genome shotgun (WGS) entry which is preliminary data.</text>
</comment>
<evidence type="ECO:0000259" key="1">
    <source>
        <dbReference type="SMART" id="SM01111"/>
    </source>
</evidence>
<dbReference type="AlphaFoldDB" id="A0AAN6UV46"/>
<reference evidence="2" key="1">
    <citation type="journal article" date="2023" name="Mol. Phylogenet. Evol.">
        <title>Genome-scale phylogeny and comparative genomics of the fungal order Sordariales.</title>
        <authorList>
            <person name="Hensen N."/>
            <person name="Bonometti L."/>
            <person name="Westerberg I."/>
            <person name="Brannstrom I.O."/>
            <person name="Guillou S."/>
            <person name="Cros-Aarteil S."/>
            <person name="Calhoun S."/>
            <person name="Haridas S."/>
            <person name="Kuo A."/>
            <person name="Mondo S."/>
            <person name="Pangilinan J."/>
            <person name="Riley R."/>
            <person name="LaButti K."/>
            <person name="Andreopoulos B."/>
            <person name="Lipzen A."/>
            <person name="Chen C."/>
            <person name="Yan M."/>
            <person name="Daum C."/>
            <person name="Ng V."/>
            <person name="Clum A."/>
            <person name="Steindorff A."/>
            <person name="Ohm R.A."/>
            <person name="Martin F."/>
            <person name="Silar P."/>
            <person name="Natvig D.O."/>
            <person name="Lalanne C."/>
            <person name="Gautier V."/>
            <person name="Ament-Velasquez S.L."/>
            <person name="Kruys A."/>
            <person name="Hutchinson M.I."/>
            <person name="Powell A.J."/>
            <person name="Barry K."/>
            <person name="Miller A.N."/>
            <person name="Grigoriev I.V."/>
            <person name="Debuchy R."/>
            <person name="Gladieux P."/>
            <person name="Hiltunen Thoren M."/>
            <person name="Johannesson H."/>
        </authorList>
    </citation>
    <scope>NUCLEOTIDE SEQUENCE</scope>
    <source>
        <strain evidence="2">CBS 141.50</strain>
    </source>
</reference>
<name>A0AAN6UV46_9PEZI</name>
<dbReference type="InterPro" id="IPR036673">
    <property type="entry name" value="Cyanovirin-N_sf"/>
</dbReference>
<reference evidence="2" key="2">
    <citation type="submission" date="2023-05" db="EMBL/GenBank/DDBJ databases">
        <authorList>
            <consortium name="Lawrence Berkeley National Laboratory"/>
            <person name="Steindorff A."/>
            <person name="Hensen N."/>
            <person name="Bonometti L."/>
            <person name="Westerberg I."/>
            <person name="Brannstrom I.O."/>
            <person name="Guillou S."/>
            <person name="Cros-Aarteil S."/>
            <person name="Calhoun S."/>
            <person name="Haridas S."/>
            <person name="Kuo A."/>
            <person name="Mondo S."/>
            <person name="Pangilinan J."/>
            <person name="Riley R."/>
            <person name="Labutti K."/>
            <person name="Andreopoulos B."/>
            <person name="Lipzen A."/>
            <person name="Chen C."/>
            <person name="Yanf M."/>
            <person name="Daum C."/>
            <person name="Ng V."/>
            <person name="Clum A."/>
            <person name="Ohm R."/>
            <person name="Martin F."/>
            <person name="Silar P."/>
            <person name="Natvig D."/>
            <person name="Lalanne C."/>
            <person name="Gautier V."/>
            <person name="Ament-Velasquez S.L."/>
            <person name="Kruys A."/>
            <person name="Hutchinson M.I."/>
            <person name="Powell A.J."/>
            <person name="Barry K."/>
            <person name="Miller A.N."/>
            <person name="Grigoriev I.V."/>
            <person name="Debuchy R."/>
            <person name="Gladieux P."/>
            <person name="Thoren M.H."/>
            <person name="Johannesson H."/>
        </authorList>
    </citation>
    <scope>NUCLEOTIDE SEQUENCE</scope>
    <source>
        <strain evidence="2">CBS 141.50</strain>
    </source>
</reference>